<sequence length="73" mass="8289">MEYWPFGNTMSHQQKSRVTRMSISIPRQVMRMVVVMDVVAGEGDLEAGDEELLVAHLVVLLLDDNKQSNNNPF</sequence>
<evidence type="ECO:0000313" key="2">
    <source>
        <dbReference type="Proteomes" id="UP000271098"/>
    </source>
</evidence>
<dbReference type="WBParaSite" id="GPUH_0000114201-mRNA-1">
    <property type="protein sequence ID" value="GPUH_0000114201-mRNA-1"/>
    <property type="gene ID" value="GPUH_0000114201"/>
</dbReference>
<dbReference type="EMBL" id="UYRT01001294">
    <property type="protein sequence ID" value="VDK29449.1"/>
    <property type="molecule type" value="Genomic_DNA"/>
</dbReference>
<dbReference type="Proteomes" id="UP000271098">
    <property type="component" value="Unassembled WGS sequence"/>
</dbReference>
<reference evidence="3" key="1">
    <citation type="submission" date="2016-06" db="UniProtKB">
        <authorList>
            <consortium name="WormBaseParasite"/>
        </authorList>
    </citation>
    <scope>IDENTIFICATION</scope>
</reference>
<organism evidence="3">
    <name type="scientific">Gongylonema pulchrum</name>
    <dbReference type="NCBI Taxonomy" id="637853"/>
    <lineage>
        <taxon>Eukaryota</taxon>
        <taxon>Metazoa</taxon>
        <taxon>Ecdysozoa</taxon>
        <taxon>Nematoda</taxon>
        <taxon>Chromadorea</taxon>
        <taxon>Rhabditida</taxon>
        <taxon>Spirurina</taxon>
        <taxon>Spiruromorpha</taxon>
        <taxon>Spiruroidea</taxon>
        <taxon>Gongylonematidae</taxon>
        <taxon>Gongylonema</taxon>
    </lineage>
</organism>
<protein>
    <submittedName>
        <fullName evidence="1 3">Uncharacterized protein</fullName>
    </submittedName>
</protein>
<accession>A0A183CXF1</accession>
<name>A0A183CXF1_9BILA</name>
<dbReference type="AlphaFoldDB" id="A0A183CXF1"/>
<evidence type="ECO:0000313" key="1">
    <source>
        <dbReference type="EMBL" id="VDK29449.1"/>
    </source>
</evidence>
<evidence type="ECO:0000313" key="3">
    <source>
        <dbReference type="WBParaSite" id="GPUH_0000114201-mRNA-1"/>
    </source>
</evidence>
<gene>
    <name evidence="1" type="ORF">GPUH_LOCUS1142</name>
</gene>
<keyword evidence="2" id="KW-1185">Reference proteome</keyword>
<reference evidence="1 2" key="2">
    <citation type="submission" date="2018-11" db="EMBL/GenBank/DDBJ databases">
        <authorList>
            <consortium name="Pathogen Informatics"/>
        </authorList>
    </citation>
    <scope>NUCLEOTIDE SEQUENCE [LARGE SCALE GENOMIC DNA]</scope>
</reference>
<proteinExistence type="predicted"/>